<dbReference type="InterPro" id="IPR041588">
    <property type="entry name" value="Integrase_H2C2"/>
</dbReference>
<dbReference type="EMBL" id="BFEA01000023">
    <property type="protein sequence ID" value="GBG61832.1"/>
    <property type="molecule type" value="Genomic_DNA"/>
</dbReference>
<evidence type="ECO:0000313" key="4">
    <source>
        <dbReference type="Proteomes" id="UP000265515"/>
    </source>
</evidence>
<dbReference type="InterPro" id="IPR050951">
    <property type="entry name" value="Retrovirus_Pol_polyprotein"/>
</dbReference>
<dbReference type="Proteomes" id="UP000265515">
    <property type="component" value="Unassembled WGS sequence"/>
</dbReference>
<dbReference type="InterPro" id="IPR036397">
    <property type="entry name" value="RNaseH_sf"/>
</dbReference>
<accession>A0A388JVT5</accession>
<dbReference type="GO" id="GO:0015074">
    <property type="term" value="P:DNA integration"/>
    <property type="evidence" value="ECO:0007669"/>
    <property type="project" value="InterPro"/>
</dbReference>
<proteinExistence type="predicted"/>
<feature type="compositionally biased region" description="Basic and acidic residues" evidence="1">
    <location>
        <begin position="679"/>
        <end position="704"/>
    </location>
</feature>
<dbReference type="Gramene" id="GBG61832">
    <property type="protein sequence ID" value="GBG61832"/>
    <property type="gene ID" value="CBR_g23788"/>
</dbReference>
<feature type="region of interest" description="Disordered" evidence="1">
    <location>
        <begin position="658"/>
        <end position="704"/>
    </location>
</feature>
<feature type="compositionally biased region" description="Basic and acidic residues" evidence="1">
    <location>
        <begin position="264"/>
        <end position="273"/>
    </location>
</feature>
<dbReference type="Pfam" id="PF17921">
    <property type="entry name" value="Integrase_H2C2"/>
    <property type="match status" value="1"/>
</dbReference>
<dbReference type="InterPro" id="IPR001584">
    <property type="entry name" value="Integrase_cat-core"/>
</dbReference>
<dbReference type="AlphaFoldDB" id="A0A388JVT5"/>
<dbReference type="PANTHER" id="PTHR37984">
    <property type="entry name" value="PROTEIN CBG26694"/>
    <property type="match status" value="1"/>
</dbReference>
<name>A0A388JVT5_CHABU</name>
<dbReference type="PROSITE" id="PS50994">
    <property type="entry name" value="INTEGRASE"/>
    <property type="match status" value="1"/>
</dbReference>
<dbReference type="OrthoDB" id="10041064at2759"/>
<dbReference type="Gene3D" id="1.10.340.70">
    <property type="match status" value="1"/>
</dbReference>
<dbReference type="PANTHER" id="PTHR37984:SF5">
    <property type="entry name" value="PROTEIN NYNRIN-LIKE"/>
    <property type="match status" value="1"/>
</dbReference>
<feature type="domain" description="Integrase catalytic" evidence="2">
    <location>
        <begin position="360"/>
        <end position="523"/>
    </location>
</feature>
<feature type="region of interest" description="Disordered" evidence="1">
    <location>
        <begin position="232"/>
        <end position="307"/>
    </location>
</feature>
<evidence type="ECO:0000256" key="1">
    <source>
        <dbReference type="SAM" id="MobiDB-lite"/>
    </source>
</evidence>
<dbReference type="Gene3D" id="3.30.420.10">
    <property type="entry name" value="Ribonuclease H-like superfamily/Ribonuclease H"/>
    <property type="match status" value="1"/>
</dbReference>
<keyword evidence="4" id="KW-1185">Reference proteome</keyword>
<dbReference type="InterPro" id="IPR012337">
    <property type="entry name" value="RNaseH-like_sf"/>
</dbReference>
<organism evidence="3 4">
    <name type="scientific">Chara braunii</name>
    <name type="common">Braun's stonewort</name>
    <dbReference type="NCBI Taxonomy" id="69332"/>
    <lineage>
        <taxon>Eukaryota</taxon>
        <taxon>Viridiplantae</taxon>
        <taxon>Streptophyta</taxon>
        <taxon>Charophyceae</taxon>
        <taxon>Charales</taxon>
        <taxon>Characeae</taxon>
        <taxon>Chara</taxon>
    </lineage>
</organism>
<comment type="caution">
    <text evidence="3">The sequence shown here is derived from an EMBL/GenBank/DDBJ whole genome shotgun (WGS) entry which is preliminary data.</text>
</comment>
<gene>
    <name evidence="3" type="ORF">CBR_g23788</name>
</gene>
<reference evidence="3 4" key="1">
    <citation type="journal article" date="2018" name="Cell">
        <title>The Chara Genome: Secondary Complexity and Implications for Plant Terrestrialization.</title>
        <authorList>
            <person name="Nishiyama T."/>
            <person name="Sakayama H."/>
            <person name="Vries J.D."/>
            <person name="Buschmann H."/>
            <person name="Saint-Marcoux D."/>
            <person name="Ullrich K.K."/>
            <person name="Haas F.B."/>
            <person name="Vanderstraeten L."/>
            <person name="Becker D."/>
            <person name="Lang D."/>
            <person name="Vosolsobe S."/>
            <person name="Rombauts S."/>
            <person name="Wilhelmsson P.K.I."/>
            <person name="Janitza P."/>
            <person name="Kern R."/>
            <person name="Heyl A."/>
            <person name="Rumpler F."/>
            <person name="Villalobos L.I.A.C."/>
            <person name="Clay J.M."/>
            <person name="Skokan R."/>
            <person name="Toyoda A."/>
            <person name="Suzuki Y."/>
            <person name="Kagoshima H."/>
            <person name="Schijlen E."/>
            <person name="Tajeshwar N."/>
            <person name="Catarino B."/>
            <person name="Hetherington A.J."/>
            <person name="Saltykova A."/>
            <person name="Bonnot C."/>
            <person name="Breuninger H."/>
            <person name="Symeonidi A."/>
            <person name="Radhakrishnan G.V."/>
            <person name="Van Nieuwerburgh F."/>
            <person name="Deforce D."/>
            <person name="Chang C."/>
            <person name="Karol K.G."/>
            <person name="Hedrich R."/>
            <person name="Ulvskov P."/>
            <person name="Glockner G."/>
            <person name="Delwiche C.F."/>
            <person name="Petrasek J."/>
            <person name="Van de Peer Y."/>
            <person name="Friml J."/>
            <person name="Beilby M."/>
            <person name="Dolan L."/>
            <person name="Kohara Y."/>
            <person name="Sugano S."/>
            <person name="Fujiyama A."/>
            <person name="Delaux P.-M."/>
            <person name="Quint M."/>
            <person name="TheiBen G."/>
            <person name="Hagemann M."/>
            <person name="Harholt J."/>
            <person name="Dunand C."/>
            <person name="Zachgo S."/>
            <person name="Langdale J."/>
            <person name="Maumus F."/>
            <person name="Straeten D.V.D."/>
            <person name="Gould S.B."/>
            <person name="Rensing S.A."/>
        </authorList>
    </citation>
    <scope>NUCLEOTIDE SEQUENCE [LARGE SCALE GENOMIC DNA]</scope>
    <source>
        <strain evidence="3 4">S276</strain>
    </source>
</reference>
<dbReference type="GO" id="GO:0003676">
    <property type="term" value="F:nucleic acid binding"/>
    <property type="evidence" value="ECO:0007669"/>
    <property type="project" value="InterPro"/>
</dbReference>
<protein>
    <recommendedName>
        <fullName evidence="2">Integrase catalytic domain-containing protein</fullName>
    </recommendedName>
</protein>
<dbReference type="SUPFAM" id="SSF53098">
    <property type="entry name" value="Ribonuclease H-like"/>
    <property type="match status" value="1"/>
</dbReference>
<feature type="compositionally biased region" description="Acidic residues" evidence="1">
    <location>
        <begin position="252"/>
        <end position="263"/>
    </location>
</feature>
<sequence>MADADGIERGPSATPEDFVKALEKREMTRLQVPKVNIFHFNEDRVSEWLELLEQVTSEASEADKFKLMPRYVWWELRPEVMKVAVGANGEWAKFKEEMQRRFKLGDVLLTKEDLEMLRRDKFSTVGAFATTFEKMTKKVPGLAEEEQCATFLGHFKNWEGSSLTKKAAPGKKLTWAPIKEGVMDGELDQVDIFQMREARKKRKALDATTSDGRDFKKMIEDAVAQLDAEKEAKRKTMAAPQTVGKAKKAVVQEEEEEEEEEEPEPQKLTEAQRKARNLAQGGQGSGRGHVPQAMAMPPPESSHQAAPAPYGPWLGGHRSTDTTYLKIAELYFWDGMGKMIDDYCKSCVPCQERSSLRPREPLHPRYVREVGAVVHLDLLAMPQGIGGFNFIFDARDNFSGFVDERVIRTKTGETLAHCIKEYYLRYPFVSRFVMDRGSEFTYAEVKALLLRYGVIVEYTTATHPEANAPVERGHSTISNLLAKWTSGRPNQWPDFLRVAFFVDNITVRRSTGYAPATLWYGRHATFPIESFLRTWRRQNLETELTFEELLDLRARQIGTIEDHIEGAANRLAGNRAQDKYRWDQMARVRKEPLKVGDIVLLYDSSLEKQWSRKLDKRWLGPYKVAKVGEYGAYQIEELNGTAWRDWVSGSRLKKFVARDEPVQRQGDQPMAEAGPEGRGSPRQEVDEDQAAREKELERQERAARDREIGAEIRRKNLEELYKRMEQEERSVVVKNKKGKSTGSELEDDPPLISEAWANFDRLMGAARGSEGPQQEMGVKLVYADLLTLRGTMKEGFAAARALDQRVGERLTKVA</sequence>
<evidence type="ECO:0000313" key="3">
    <source>
        <dbReference type="EMBL" id="GBG61832.1"/>
    </source>
</evidence>
<evidence type="ECO:0000259" key="2">
    <source>
        <dbReference type="PROSITE" id="PS50994"/>
    </source>
</evidence>